<dbReference type="EMBL" id="MU003527">
    <property type="protein sequence ID" value="KAF2465836.1"/>
    <property type="molecule type" value="Genomic_DNA"/>
</dbReference>
<name>A0ACB6QG18_9PLEO</name>
<gene>
    <name evidence="1" type="ORF">BDR25DRAFT_317994</name>
</gene>
<proteinExistence type="predicted"/>
<evidence type="ECO:0000313" key="2">
    <source>
        <dbReference type="Proteomes" id="UP000799755"/>
    </source>
</evidence>
<organism evidence="1 2">
    <name type="scientific">Lindgomyces ingoldianus</name>
    <dbReference type="NCBI Taxonomy" id="673940"/>
    <lineage>
        <taxon>Eukaryota</taxon>
        <taxon>Fungi</taxon>
        <taxon>Dikarya</taxon>
        <taxon>Ascomycota</taxon>
        <taxon>Pezizomycotina</taxon>
        <taxon>Dothideomycetes</taxon>
        <taxon>Pleosporomycetidae</taxon>
        <taxon>Pleosporales</taxon>
        <taxon>Lindgomycetaceae</taxon>
        <taxon>Lindgomyces</taxon>
    </lineage>
</organism>
<accession>A0ACB6QG18</accession>
<protein>
    <submittedName>
        <fullName evidence="1">Uncharacterized protein</fullName>
    </submittedName>
</protein>
<keyword evidence="2" id="KW-1185">Reference proteome</keyword>
<dbReference type="Proteomes" id="UP000799755">
    <property type="component" value="Unassembled WGS sequence"/>
</dbReference>
<evidence type="ECO:0000313" key="1">
    <source>
        <dbReference type="EMBL" id="KAF2465836.1"/>
    </source>
</evidence>
<sequence>MTLQRWMWLNKAHGDESFYVILSVASDGSVMLDETLELVRTHDPRLNKGKKYQARVSSCEDSETDDDKGYNSEGYEGINTAHDDEPLKSLNHCCRMGTTGNQEFLLQSATQTTLPSNLASIEDCRDNNINDTSDSPHLSLQPRPILTSGLSKTRNEDVSEPRTYKPDGVATSTSTLLAFHQPTVVEKVQPTARSLSEINAAI</sequence>
<comment type="caution">
    <text evidence="1">The sequence shown here is derived from an EMBL/GenBank/DDBJ whole genome shotgun (WGS) entry which is preliminary data.</text>
</comment>
<reference evidence="1" key="1">
    <citation type="journal article" date="2020" name="Stud. Mycol.">
        <title>101 Dothideomycetes genomes: a test case for predicting lifestyles and emergence of pathogens.</title>
        <authorList>
            <person name="Haridas S."/>
            <person name="Albert R."/>
            <person name="Binder M."/>
            <person name="Bloem J."/>
            <person name="Labutti K."/>
            <person name="Salamov A."/>
            <person name="Andreopoulos B."/>
            <person name="Baker S."/>
            <person name="Barry K."/>
            <person name="Bills G."/>
            <person name="Bluhm B."/>
            <person name="Cannon C."/>
            <person name="Castanera R."/>
            <person name="Culley D."/>
            <person name="Daum C."/>
            <person name="Ezra D."/>
            <person name="Gonzalez J."/>
            <person name="Henrissat B."/>
            <person name="Kuo A."/>
            <person name="Liang C."/>
            <person name="Lipzen A."/>
            <person name="Lutzoni F."/>
            <person name="Magnuson J."/>
            <person name="Mondo S."/>
            <person name="Nolan M."/>
            <person name="Ohm R."/>
            <person name="Pangilinan J."/>
            <person name="Park H.-J."/>
            <person name="Ramirez L."/>
            <person name="Alfaro M."/>
            <person name="Sun H."/>
            <person name="Tritt A."/>
            <person name="Yoshinaga Y."/>
            <person name="Zwiers L.-H."/>
            <person name="Turgeon B."/>
            <person name="Goodwin S."/>
            <person name="Spatafora J."/>
            <person name="Crous P."/>
            <person name="Grigoriev I."/>
        </authorList>
    </citation>
    <scope>NUCLEOTIDE SEQUENCE</scope>
    <source>
        <strain evidence="1">ATCC 200398</strain>
    </source>
</reference>